<feature type="binding site" evidence="9">
    <location>
        <position position="121"/>
    </location>
    <ligand>
        <name>NAD(+)</name>
        <dbReference type="ChEBI" id="CHEBI:57540"/>
    </ligand>
</feature>
<evidence type="ECO:0000256" key="6">
    <source>
        <dbReference type="ARBA" id="ARBA00047698"/>
    </source>
</evidence>
<feature type="binding site" evidence="8">
    <location>
        <position position="234"/>
    </location>
    <ligand>
        <name>D-glyceraldehyde 3-phosphate</name>
        <dbReference type="ChEBI" id="CHEBI:59776"/>
    </ligand>
</feature>
<dbReference type="GO" id="GO:0004365">
    <property type="term" value="F:glyceraldehyde-3-phosphate dehydrogenase (NAD+) (phosphorylating) activity"/>
    <property type="evidence" value="ECO:0007669"/>
    <property type="project" value="UniProtKB-EC"/>
</dbReference>
<feature type="binding site" evidence="9">
    <location>
        <position position="33"/>
    </location>
    <ligand>
        <name>NAD(+)</name>
        <dbReference type="ChEBI" id="CHEBI:57540"/>
    </ligand>
</feature>
<evidence type="ECO:0000256" key="3">
    <source>
        <dbReference type="ARBA" id="ARBA00011881"/>
    </source>
</evidence>
<feature type="site" description="Activates thiol group during catalysis" evidence="10">
    <location>
        <position position="179"/>
    </location>
</feature>
<dbReference type="Pfam" id="PF02800">
    <property type="entry name" value="Gp_dh_C"/>
    <property type="match status" value="1"/>
</dbReference>
<dbReference type="SUPFAM" id="SSF51735">
    <property type="entry name" value="NAD(P)-binding Rossmann-fold domains"/>
    <property type="match status" value="1"/>
</dbReference>
<dbReference type="InterPro" id="IPR036291">
    <property type="entry name" value="NAD(P)-bd_dom_sf"/>
</dbReference>
<comment type="caution">
    <text evidence="14">The sequence shown here is derived from an EMBL/GenBank/DDBJ whole genome shotgun (WGS) entry which is preliminary data.</text>
</comment>
<evidence type="ECO:0000256" key="9">
    <source>
        <dbReference type="PIRSR" id="PIRSR000149-3"/>
    </source>
</evidence>
<dbReference type="PROSITE" id="PS00071">
    <property type="entry name" value="GAPDH"/>
    <property type="match status" value="1"/>
</dbReference>
<dbReference type="InterPro" id="IPR006424">
    <property type="entry name" value="Glyceraldehyde-3-P_DH_1"/>
</dbReference>
<feature type="binding site" evidence="9">
    <location>
        <position position="79"/>
    </location>
    <ligand>
        <name>NAD(+)</name>
        <dbReference type="ChEBI" id="CHEBI:57540"/>
    </ligand>
</feature>
<evidence type="ECO:0000256" key="12">
    <source>
        <dbReference type="RuleBase" id="RU361160"/>
    </source>
</evidence>
<comment type="subunit">
    <text evidence="3">Homotetramer.</text>
</comment>
<feature type="binding site" evidence="8">
    <location>
        <begin position="211"/>
        <end position="212"/>
    </location>
    <ligand>
        <name>D-glyceraldehyde 3-phosphate</name>
        <dbReference type="ChEBI" id="CHEBI:59776"/>
    </ligand>
</feature>
<dbReference type="GO" id="GO:0050661">
    <property type="term" value="F:NADP binding"/>
    <property type="evidence" value="ECO:0007669"/>
    <property type="project" value="InterPro"/>
</dbReference>
<dbReference type="NCBIfam" id="TIGR01534">
    <property type="entry name" value="GAPDH-I"/>
    <property type="match status" value="1"/>
</dbReference>
<evidence type="ECO:0000256" key="1">
    <source>
        <dbReference type="ARBA" id="ARBA00003501"/>
    </source>
</evidence>
<name>A0A9D1LG85_9BACT</name>
<accession>A0A9D1LG85</accession>
<feature type="active site" description="Nucleophile" evidence="7">
    <location>
        <position position="152"/>
    </location>
</feature>
<evidence type="ECO:0000256" key="5">
    <source>
        <dbReference type="ARBA" id="ARBA00023027"/>
    </source>
</evidence>
<dbReference type="AlphaFoldDB" id="A0A9D1LG85"/>
<feature type="binding site" evidence="9">
    <location>
        <position position="316"/>
    </location>
    <ligand>
        <name>NAD(+)</name>
        <dbReference type="ChEBI" id="CHEBI:57540"/>
    </ligand>
</feature>
<dbReference type="GO" id="GO:0006006">
    <property type="term" value="P:glucose metabolic process"/>
    <property type="evidence" value="ECO:0007669"/>
    <property type="project" value="InterPro"/>
</dbReference>
<reference evidence="14" key="2">
    <citation type="journal article" date="2021" name="PeerJ">
        <title>Extensive microbial diversity within the chicken gut microbiome revealed by metagenomics and culture.</title>
        <authorList>
            <person name="Gilroy R."/>
            <person name="Ravi A."/>
            <person name="Getino M."/>
            <person name="Pursley I."/>
            <person name="Horton D.L."/>
            <person name="Alikhan N.F."/>
            <person name="Baker D."/>
            <person name="Gharbi K."/>
            <person name="Hall N."/>
            <person name="Watson M."/>
            <person name="Adriaenssens E.M."/>
            <person name="Foster-Nyarko E."/>
            <person name="Jarju S."/>
            <person name="Secka A."/>
            <person name="Antonio M."/>
            <person name="Oren A."/>
            <person name="Chaudhuri R.R."/>
            <person name="La Ragione R."/>
            <person name="Hildebrand F."/>
            <person name="Pallen M.J."/>
        </authorList>
    </citation>
    <scope>NUCLEOTIDE SEQUENCE</scope>
    <source>
        <strain evidence="14">17073</strain>
    </source>
</reference>
<gene>
    <name evidence="14" type="primary">gap</name>
    <name evidence="14" type="ORF">IAD18_07655</name>
</gene>
<evidence type="ECO:0000256" key="10">
    <source>
        <dbReference type="PIRSR" id="PIRSR000149-4"/>
    </source>
</evidence>
<dbReference type="EMBL" id="DVMS01000213">
    <property type="protein sequence ID" value="HIU39523.1"/>
    <property type="molecule type" value="Genomic_DNA"/>
</dbReference>
<dbReference type="PIRSF" id="PIRSF000149">
    <property type="entry name" value="GAP_DH"/>
    <property type="match status" value="1"/>
</dbReference>
<dbReference type="Gene3D" id="3.30.360.10">
    <property type="entry name" value="Dihydrodipicolinate Reductase, domain 2"/>
    <property type="match status" value="1"/>
</dbReference>
<feature type="binding site" evidence="9">
    <location>
        <begin position="11"/>
        <end position="12"/>
    </location>
    <ligand>
        <name>NAD(+)</name>
        <dbReference type="ChEBI" id="CHEBI:57540"/>
    </ligand>
</feature>
<evidence type="ECO:0000256" key="8">
    <source>
        <dbReference type="PIRSR" id="PIRSR000149-2"/>
    </source>
</evidence>
<evidence type="ECO:0000256" key="7">
    <source>
        <dbReference type="PIRSR" id="PIRSR000149-1"/>
    </source>
</evidence>
<dbReference type="InterPro" id="IPR020830">
    <property type="entry name" value="GlycerAld_3-P_DH_AS"/>
</dbReference>
<dbReference type="EC" id="1.2.1.-" evidence="12"/>
<evidence type="ECO:0000256" key="2">
    <source>
        <dbReference type="ARBA" id="ARBA00007406"/>
    </source>
</evidence>
<evidence type="ECO:0000256" key="11">
    <source>
        <dbReference type="RuleBase" id="RU000397"/>
    </source>
</evidence>
<evidence type="ECO:0000259" key="13">
    <source>
        <dbReference type="SMART" id="SM00846"/>
    </source>
</evidence>
<dbReference type="GO" id="GO:0051287">
    <property type="term" value="F:NAD binding"/>
    <property type="evidence" value="ECO:0007669"/>
    <property type="project" value="InterPro"/>
</dbReference>
<keyword evidence="9" id="KW-0547">Nucleotide-binding</keyword>
<feature type="binding site" evidence="8">
    <location>
        <begin position="151"/>
        <end position="153"/>
    </location>
    <ligand>
        <name>D-glyceraldehyde 3-phosphate</name>
        <dbReference type="ChEBI" id="CHEBI:59776"/>
    </ligand>
</feature>
<dbReference type="InterPro" id="IPR020831">
    <property type="entry name" value="GlycerAld/Erythrose_P_DH"/>
</dbReference>
<evidence type="ECO:0000313" key="15">
    <source>
        <dbReference type="Proteomes" id="UP000824076"/>
    </source>
</evidence>
<comment type="similarity">
    <text evidence="2 11">Belongs to the glyceraldehyde-3-phosphate dehydrogenase family.</text>
</comment>
<dbReference type="PRINTS" id="PR00078">
    <property type="entry name" value="G3PDHDRGNASE"/>
</dbReference>
<dbReference type="SMART" id="SM00846">
    <property type="entry name" value="Gp_dh_N"/>
    <property type="match status" value="1"/>
</dbReference>
<keyword evidence="5 9" id="KW-0520">NAD</keyword>
<dbReference type="PANTHER" id="PTHR10836:SF76">
    <property type="entry name" value="GLYCERALDEHYDE-3-PHOSPHATE DEHYDROGENASE-RELATED"/>
    <property type="match status" value="1"/>
</dbReference>
<feature type="binding site" evidence="8">
    <location>
        <position position="182"/>
    </location>
    <ligand>
        <name>D-glyceraldehyde 3-phosphate</name>
        <dbReference type="ChEBI" id="CHEBI:59776"/>
    </ligand>
</feature>
<comment type="function">
    <text evidence="1">Catalyzes the oxidative phosphorylation of glyceraldehyde 3-phosphate (G3P) to 1,3-bisphosphoglycerate (BPG) using the cofactor NAD. The first reaction step involves the formation of a hemiacetal intermediate between G3P and a cysteine residue, and this hemiacetal intermediate is then oxidized to a thioester, with concomitant reduction of NAD to NADH. The reduced NADH is then exchanged with the second NAD, and the thioester is attacked by a nucleophilic inorganic phosphate to produce BPG.</text>
</comment>
<sequence>MIKVGINGFGRIGRFVFRAAQNRNDIQIVGINDLCPVDYLAYMLKYDTMHGQFNGTIEADVENSKLIVNGKEIRVTAERNPADLKWNEVGAEYVVESTGLFLTKEKAQAHIEAGAKYVVMSAPSKDDTPMFVCGVNENTYVKGTQFVSNASCTTNCLAPIAKVLNDKFGIVNGLMTTVHSTTATQKTVDGPSMKDWRGGRAASGNIIPSSTGAAKAVGKVIPELNGKLTGISMRVPTLDVSVVDLTVNLAKPATKEAICAAMKEAANGELKGVLDYTEDAVVSSDFLGNTHTSIFDANAGVYLTDTFVKVVSWYDNEIGYSNKVLDLIAHMAKVNG</sequence>
<reference evidence="14" key="1">
    <citation type="submission" date="2020-10" db="EMBL/GenBank/DDBJ databases">
        <authorList>
            <person name="Gilroy R."/>
        </authorList>
    </citation>
    <scope>NUCLEOTIDE SEQUENCE</scope>
    <source>
        <strain evidence="14">17073</strain>
    </source>
</reference>
<feature type="domain" description="Glyceraldehyde 3-phosphate dehydrogenase NAD(P) binding" evidence="13">
    <location>
        <begin position="2"/>
        <end position="152"/>
    </location>
</feature>
<dbReference type="CDD" id="cd18126">
    <property type="entry name" value="GAPDH_I_C"/>
    <property type="match status" value="1"/>
</dbReference>
<dbReference type="InterPro" id="IPR020829">
    <property type="entry name" value="GlycerAld_3-P_DH_cat"/>
</dbReference>
<dbReference type="CDD" id="cd05214">
    <property type="entry name" value="GAPDH_I_N"/>
    <property type="match status" value="1"/>
</dbReference>
<dbReference type="Proteomes" id="UP000824076">
    <property type="component" value="Unassembled WGS sequence"/>
</dbReference>
<organism evidence="14 15">
    <name type="scientific">Candidatus Limisoma intestinavium</name>
    <dbReference type="NCBI Taxonomy" id="2840856"/>
    <lineage>
        <taxon>Bacteria</taxon>
        <taxon>Pseudomonadati</taxon>
        <taxon>Bacteroidota</taxon>
        <taxon>Bacteroidia</taxon>
        <taxon>Bacteroidales</taxon>
        <taxon>Candidatus Limisoma</taxon>
    </lineage>
</organism>
<dbReference type="FunFam" id="3.30.360.10:FF:000001">
    <property type="entry name" value="Glyceraldehyde-3-phosphate dehydrogenase"/>
    <property type="match status" value="1"/>
</dbReference>
<dbReference type="SUPFAM" id="SSF55347">
    <property type="entry name" value="Glyceraldehyde-3-phosphate dehydrogenase-like, C-terminal domain"/>
    <property type="match status" value="1"/>
</dbReference>
<dbReference type="Gene3D" id="3.40.50.720">
    <property type="entry name" value="NAD(P)-binding Rossmann-like Domain"/>
    <property type="match status" value="1"/>
</dbReference>
<dbReference type="InterPro" id="IPR020828">
    <property type="entry name" value="GlycerAld_3-P_DH_NAD(P)-bd"/>
</dbReference>
<dbReference type="PANTHER" id="PTHR10836">
    <property type="entry name" value="GLYCERALDEHYDE 3-PHOSPHATE DEHYDROGENASE"/>
    <property type="match status" value="1"/>
</dbReference>
<dbReference type="Pfam" id="PF00044">
    <property type="entry name" value="Gp_dh_N"/>
    <property type="match status" value="1"/>
</dbReference>
<protein>
    <recommendedName>
        <fullName evidence="12">Glyceraldehyde-3-phosphate dehydrogenase</fullName>
        <ecNumber evidence="12">1.2.1.-</ecNumber>
    </recommendedName>
</protein>
<dbReference type="FunFam" id="3.40.50.720:FF:000001">
    <property type="entry name" value="Glyceraldehyde-3-phosphate dehydrogenase"/>
    <property type="match status" value="1"/>
</dbReference>
<proteinExistence type="inferred from homology"/>
<keyword evidence="4 12" id="KW-0560">Oxidoreductase</keyword>
<evidence type="ECO:0000313" key="14">
    <source>
        <dbReference type="EMBL" id="HIU39523.1"/>
    </source>
</evidence>
<evidence type="ECO:0000256" key="4">
    <source>
        <dbReference type="ARBA" id="ARBA00023002"/>
    </source>
</evidence>
<comment type="catalytic activity">
    <reaction evidence="6">
        <text>D-glyceraldehyde 3-phosphate + phosphate + NAD(+) = (2R)-3-phospho-glyceroyl phosphate + NADH + H(+)</text>
        <dbReference type="Rhea" id="RHEA:10300"/>
        <dbReference type="ChEBI" id="CHEBI:15378"/>
        <dbReference type="ChEBI" id="CHEBI:43474"/>
        <dbReference type="ChEBI" id="CHEBI:57540"/>
        <dbReference type="ChEBI" id="CHEBI:57604"/>
        <dbReference type="ChEBI" id="CHEBI:57945"/>
        <dbReference type="ChEBI" id="CHEBI:59776"/>
        <dbReference type="EC" id="1.2.1.12"/>
    </reaction>
</comment>